<proteinExistence type="predicted"/>
<comment type="caution">
    <text evidence="2">The sequence shown here is derived from an EMBL/GenBank/DDBJ whole genome shotgun (WGS) entry which is preliminary data.</text>
</comment>
<dbReference type="InterPro" id="IPR042252">
    <property type="entry name" value="MtfA_N"/>
</dbReference>
<keyword evidence="1" id="KW-0812">Transmembrane</keyword>
<accession>A0ABT3CR68</accession>
<dbReference type="Gene3D" id="1.10.472.150">
    <property type="entry name" value="Glucose-regulated metallo-peptidase M90, N-terminal domain"/>
    <property type="match status" value="1"/>
</dbReference>
<gene>
    <name evidence="2" type="ORF">N7U62_05625</name>
</gene>
<dbReference type="Proteomes" id="UP001300692">
    <property type="component" value="Unassembled WGS sequence"/>
</dbReference>
<reference evidence="2 3" key="1">
    <citation type="submission" date="2022-10" db="EMBL/GenBank/DDBJ databases">
        <title>Comparative genomics and taxonomic characterization of three novel marine species of genus Reichenbachiella exhibiting antioxidant and polysaccharide degradation activities.</title>
        <authorList>
            <person name="Muhammad N."/>
            <person name="Lee Y.-J."/>
            <person name="Ko J."/>
            <person name="Kim S.-G."/>
        </authorList>
    </citation>
    <scope>NUCLEOTIDE SEQUENCE [LARGE SCALE GENOMIC DNA]</scope>
    <source>
        <strain evidence="2 3">ABR2-5</strain>
    </source>
</reference>
<organism evidence="2 3">
    <name type="scientific">Reichenbachiella ulvae</name>
    <dbReference type="NCBI Taxonomy" id="2980104"/>
    <lineage>
        <taxon>Bacteria</taxon>
        <taxon>Pseudomonadati</taxon>
        <taxon>Bacteroidota</taxon>
        <taxon>Cytophagia</taxon>
        <taxon>Cytophagales</taxon>
        <taxon>Reichenbachiellaceae</taxon>
        <taxon>Reichenbachiella</taxon>
    </lineage>
</organism>
<protein>
    <submittedName>
        <fullName evidence="2">Zinc-dependent peptidase</fullName>
    </submittedName>
</protein>
<dbReference type="SUPFAM" id="SSF55486">
    <property type="entry name" value="Metalloproteases ('zincins'), catalytic domain"/>
    <property type="match status" value="1"/>
</dbReference>
<dbReference type="CDD" id="cd20169">
    <property type="entry name" value="Peptidase_M90_mtfA"/>
    <property type="match status" value="1"/>
</dbReference>
<dbReference type="Pfam" id="PF06167">
    <property type="entry name" value="Peptidase_M90"/>
    <property type="match status" value="1"/>
</dbReference>
<dbReference type="PANTHER" id="PTHR30164">
    <property type="entry name" value="MTFA PEPTIDASE"/>
    <property type="match status" value="1"/>
</dbReference>
<evidence type="ECO:0000313" key="3">
    <source>
        <dbReference type="Proteomes" id="UP001300692"/>
    </source>
</evidence>
<evidence type="ECO:0000256" key="1">
    <source>
        <dbReference type="SAM" id="Phobius"/>
    </source>
</evidence>
<dbReference type="RefSeq" id="WP_264136917.1">
    <property type="nucleotide sequence ID" value="NZ_JAOYOD010000001.1"/>
</dbReference>
<dbReference type="EMBL" id="JAOYOD010000001">
    <property type="protein sequence ID" value="MCV9386132.1"/>
    <property type="molecule type" value="Genomic_DNA"/>
</dbReference>
<keyword evidence="1" id="KW-1133">Transmembrane helix</keyword>
<sequence>MSNRFTLKLFFGLSLFVAAMLGVGAWRHQDDLGAFALSLIAVASLGYLLFKDKDSPVFLDVWRPILQDKVQFYKELTVGEKMVFEHRIALFLSTIEVTGVDFEMDDECRVLVAASSVIPFWDLPQWEYGRLQEVLVYSGNFDENYRVGEDSRILGMVGSGGHMDRVMLLSKKALYYGFDNKTNKSHVGFHEFAHLLDKSDGEVDGIPELFLPKEKVNPWTKLVHKEMQKIRENESDIDPYGATSDSEFFAVISEYYFKRPHLLERKHADLFKMLQLIYHPQNLA</sequence>
<name>A0ABT3CR68_9BACT</name>
<keyword evidence="3" id="KW-1185">Reference proteome</keyword>
<dbReference type="PANTHER" id="PTHR30164:SF2">
    <property type="entry name" value="PROTEIN MTFA"/>
    <property type="match status" value="1"/>
</dbReference>
<feature type="transmembrane region" description="Helical" evidence="1">
    <location>
        <begin position="7"/>
        <end position="26"/>
    </location>
</feature>
<keyword evidence="1" id="KW-0472">Membrane</keyword>
<dbReference type="Gene3D" id="3.40.390.10">
    <property type="entry name" value="Collagenase (Catalytic Domain)"/>
    <property type="match status" value="1"/>
</dbReference>
<dbReference type="InterPro" id="IPR024079">
    <property type="entry name" value="MetalloPept_cat_dom_sf"/>
</dbReference>
<dbReference type="InterPro" id="IPR010384">
    <property type="entry name" value="MtfA_fam"/>
</dbReference>
<feature type="transmembrane region" description="Helical" evidence="1">
    <location>
        <begin position="32"/>
        <end position="50"/>
    </location>
</feature>
<evidence type="ECO:0000313" key="2">
    <source>
        <dbReference type="EMBL" id="MCV9386132.1"/>
    </source>
</evidence>